<accession>A0A1Y2I2P1</accession>
<name>A0A1Y2I2P1_9FUNG</name>
<sequence>MFPLSRAALHSVASSSPAVSAALTATAASAVVGVTRVGRAALHATAAAPAVATKVTTTTHNAAPGASVASDPAVLDEAWTMAASSILGTGRGLHTSTVSQDFPSNSSLDAEDASTSAAKLRKRAELYSKTEAGTAAWRADTTPSMGISPASNTMSVPDTQHRGVGAIDEGVDGLREAGFLNDHEARELTSDDAVRRHAGLAPPPGSVDGATNVYAVDDQYKEIAFAILENTERDFASSLRPKPEALNPTAHDQTIAASSFAEMSAEVNPNATDDLPTSPESASSHLSPAARMHASTLYATQVSYSWRPNPVPVDQGAPEVAPTSMPSPSSPQLRALSRDPSAFVPGSRRAMHSSATRAQPLALCASNLAAATAVAMSTCMRAGQSNALVTGLPIGARPYTYITGWNEFMEELDQGRPAMHYETLRVALAKSGNLYAAEDMSSLPQSQQQSGAQDPVGC</sequence>
<dbReference type="EMBL" id="MCFL01000003">
    <property type="protein sequence ID" value="ORZ40211.1"/>
    <property type="molecule type" value="Genomic_DNA"/>
</dbReference>
<evidence type="ECO:0000313" key="3">
    <source>
        <dbReference type="Proteomes" id="UP000193411"/>
    </source>
</evidence>
<feature type="region of interest" description="Disordered" evidence="1">
    <location>
        <begin position="265"/>
        <end position="289"/>
    </location>
</feature>
<protein>
    <submittedName>
        <fullName evidence="2">Uncharacterized protein</fullName>
    </submittedName>
</protein>
<comment type="caution">
    <text evidence="2">The sequence shown here is derived from an EMBL/GenBank/DDBJ whole genome shotgun (WGS) entry which is preliminary data.</text>
</comment>
<feature type="compositionally biased region" description="Polar residues" evidence="1">
    <location>
        <begin position="442"/>
        <end position="452"/>
    </location>
</feature>
<feature type="region of interest" description="Disordered" evidence="1">
    <location>
        <begin position="140"/>
        <end position="162"/>
    </location>
</feature>
<gene>
    <name evidence="2" type="ORF">BCR44DRAFT_37029</name>
</gene>
<organism evidence="2 3">
    <name type="scientific">Catenaria anguillulae PL171</name>
    <dbReference type="NCBI Taxonomy" id="765915"/>
    <lineage>
        <taxon>Eukaryota</taxon>
        <taxon>Fungi</taxon>
        <taxon>Fungi incertae sedis</taxon>
        <taxon>Blastocladiomycota</taxon>
        <taxon>Blastocladiomycetes</taxon>
        <taxon>Blastocladiales</taxon>
        <taxon>Catenariaceae</taxon>
        <taxon>Catenaria</taxon>
    </lineage>
</organism>
<feature type="region of interest" description="Disordered" evidence="1">
    <location>
        <begin position="439"/>
        <end position="458"/>
    </location>
</feature>
<evidence type="ECO:0000256" key="1">
    <source>
        <dbReference type="SAM" id="MobiDB-lite"/>
    </source>
</evidence>
<dbReference type="AlphaFoldDB" id="A0A1Y2I2P1"/>
<reference evidence="2 3" key="1">
    <citation type="submission" date="2016-07" db="EMBL/GenBank/DDBJ databases">
        <title>Pervasive Adenine N6-methylation of Active Genes in Fungi.</title>
        <authorList>
            <consortium name="DOE Joint Genome Institute"/>
            <person name="Mondo S.J."/>
            <person name="Dannebaum R.O."/>
            <person name="Kuo R.C."/>
            <person name="Labutti K."/>
            <person name="Haridas S."/>
            <person name="Kuo A."/>
            <person name="Salamov A."/>
            <person name="Ahrendt S.R."/>
            <person name="Lipzen A."/>
            <person name="Sullivan W."/>
            <person name="Andreopoulos W.B."/>
            <person name="Clum A."/>
            <person name="Lindquist E."/>
            <person name="Daum C."/>
            <person name="Ramamoorthy G.K."/>
            <person name="Gryganskyi A."/>
            <person name="Culley D."/>
            <person name="Magnuson J.K."/>
            <person name="James T.Y."/>
            <person name="O'Malley M.A."/>
            <person name="Stajich J.E."/>
            <person name="Spatafora J.W."/>
            <person name="Visel A."/>
            <person name="Grigoriev I.V."/>
        </authorList>
    </citation>
    <scope>NUCLEOTIDE SEQUENCE [LARGE SCALE GENOMIC DNA]</scope>
    <source>
        <strain evidence="2 3">PL171</strain>
    </source>
</reference>
<dbReference type="Proteomes" id="UP000193411">
    <property type="component" value="Unassembled WGS sequence"/>
</dbReference>
<evidence type="ECO:0000313" key="2">
    <source>
        <dbReference type="EMBL" id="ORZ40211.1"/>
    </source>
</evidence>
<proteinExistence type="predicted"/>
<dbReference type="OrthoDB" id="5581279at2759"/>
<keyword evidence="3" id="KW-1185">Reference proteome</keyword>
<feature type="compositionally biased region" description="Polar residues" evidence="1">
    <location>
        <begin position="141"/>
        <end position="158"/>
    </location>
</feature>
<feature type="region of interest" description="Disordered" evidence="1">
    <location>
        <begin position="309"/>
        <end position="337"/>
    </location>
</feature>